<comment type="caution">
    <text evidence="2">The sequence shown here is derived from an EMBL/GenBank/DDBJ whole genome shotgun (WGS) entry which is preliminary data.</text>
</comment>
<name>A0ABS3FTK2_9CYAN</name>
<dbReference type="RefSeq" id="WP_207088201.1">
    <property type="nucleotide sequence ID" value="NZ_JAFLQW010000304.1"/>
</dbReference>
<evidence type="ECO:0000313" key="3">
    <source>
        <dbReference type="Proteomes" id="UP000664844"/>
    </source>
</evidence>
<keyword evidence="1" id="KW-0812">Transmembrane</keyword>
<dbReference type="EMBL" id="JAFLQW010000304">
    <property type="protein sequence ID" value="MBO0349692.1"/>
    <property type="molecule type" value="Genomic_DNA"/>
</dbReference>
<organism evidence="2 3">
    <name type="scientific">Phormidium pseudopriestleyi FRX01</name>
    <dbReference type="NCBI Taxonomy" id="1759528"/>
    <lineage>
        <taxon>Bacteria</taxon>
        <taxon>Bacillati</taxon>
        <taxon>Cyanobacteriota</taxon>
        <taxon>Cyanophyceae</taxon>
        <taxon>Oscillatoriophycideae</taxon>
        <taxon>Oscillatoriales</taxon>
        <taxon>Oscillatoriaceae</taxon>
        <taxon>Phormidium</taxon>
    </lineage>
</organism>
<proteinExistence type="predicted"/>
<dbReference type="Proteomes" id="UP000664844">
    <property type="component" value="Unassembled WGS sequence"/>
</dbReference>
<feature type="transmembrane region" description="Helical" evidence="1">
    <location>
        <begin position="70"/>
        <end position="90"/>
    </location>
</feature>
<keyword evidence="1" id="KW-1133">Transmembrane helix</keyword>
<accession>A0ABS3FTK2</accession>
<gene>
    <name evidence="2" type="ORF">J0895_11345</name>
</gene>
<evidence type="ECO:0000256" key="1">
    <source>
        <dbReference type="SAM" id="Phobius"/>
    </source>
</evidence>
<protein>
    <recommendedName>
        <fullName evidence="4">Alpha/beta hydrolase</fullName>
    </recommendedName>
</protein>
<sequence length="187" mass="20373">MLIICPGIHEQKLTQSFVSTLLPNRVSLGTTPQVWILPPSDRPYFPLEILQFLHQSGAIDLNSPASTEPFIWIGFSAGVVGAIGAAWGLYSLQCPVQAFIAIDGWGVPLFAPFPIHRVSHDYFTHWSSALLGPGCESFYADPPVEHLALWRSPQSAVGWRIPPSGSILSPQRTTAAEFLRLAIGGGW</sequence>
<keyword evidence="3" id="KW-1185">Reference proteome</keyword>
<evidence type="ECO:0008006" key="4">
    <source>
        <dbReference type="Google" id="ProtNLM"/>
    </source>
</evidence>
<evidence type="ECO:0000313" key="2">
    <source>
        <dbReference type="EMBL" id="MBO0349692.1"/>
    </source>
</evidence>
<keyword evidence="1" id="KW-0472">Membrane</keyword>
<reference evidence="2 3" key="1">
    <citation type="submission" date="2021-03" db="EMBL/GenBank/DDBJ databases">
        <title>Metabolic Capacity of the Antarctic Cyanobacterium Phormidium pseudopriestleyi that Sustains Oxygenic Photosynthesis in the Presence of Hydrogen Sulfide.</title>
        <authorList>
            <person name="Lumian J.E."/>
            <person name="Jungblut A.D."/>
            <person name="Dillon M.L."/>
            <person name="Hawes I."/>
            <person name="Doran P.T."/>
            <person name="Mackey T.J."/>
            <person name="Dick G.J."/>
            <person name="Grettenberger C.L."/>
            <person name="Sumner D.Y."/>
        </authorList>
    </citation>
    <scope>NUCLEOTIDE SEQUENCE [LARGE SCALE GENOMIC DNA]</scope>
    <source>
        <strain evidence="2 3">FRX01</strain>
    </source>
</reference>